<dbReference type="AlphaFoldDB" id="A0A2T5J9D8"/>
<sequence>MKASPNMLFISMTDQANGAESVLLMAALASASPIFFLKSAAKGGLDIPKGHPTKVISKTSLLRGFLKLPFLLKRTSKEVIITTHPVLNAYIGFLKRIGLVKAHVVARECTNVFSRYHGLKKMLFKVFYRVGYPAVDMVVCQTQEMRSVFLRNAYFIKPKRVVVLDNPIDIEQVKQHGETQIDDTDLKDTQYICAAGRLIPEKGFGVLISAFNFVAKDHPNVKLLIFGQGPENKSLKKLISSYGLEQKVILKGWSSNVLAYFKHASVCVVSSIKEGFPNVLLQMMTLNNCVVSTTCAGGIENIPGILKAKTNSVSSLASQLRIALSRGYHNKRHPRVRYLKNRSPSSFINSILSNLDDVSISTSN</sequence>
<organism evidence="2 3">
    <name type="scientific">Mucilaginibacter yixingensis</name>
    <dbReference type="NCBI Taxonomy" id="1295612"/>
    <lineage>
        <taxon>Bacteria</taxon>
        <taxon>Pseudomonadati</taxon>
        <taxon>Bacteroidota</taxon>
        <taxon>Sphingobacteriia</taxon>
        <taxon>Sphingobacteriales</taxon>
        <taxon>Sphingobacteriaceae</taxon>
        <taxon>Mucilaginibacter</taxon>
    </lineage>
</organism>
<evidence type="ECO:0000313" key="2">
    <source>
        <dbReference type="EMBL" id="PTQ96676.1"/>
    </source>
</evidence>
<dbReference type="GO" id="GO:0016757">
    <property type="term" value="F:glycosyltransferase activity"/>
    <property type="evidence" value="ECO:0007669"/>
    <property type="project" value="InterPro"/>
</dbReference>
<dbReference type="CDD" id="cd03811">
    <property type="entry name" value="GT4_GT28_WabH-like"/>
    <property type="match status" value="1"/>
</dbReference>
<dbReference type="Pfam" id="PF00534">
    <property type="entry name" value="Glycos_transf_1"/>
    <property type="match status" value="1"/>
</dbReference>
<accession>A0A2T5J9D8</accession>
<gene>
    <name evidence="2" type="ORF">C8P68_104162</name>
</gene>
<protein>
    <submittedName>
        <fullName evidence="2">Glycosyltransferase involved in cell wall biosynthesis</fullName>
    </submittedName>
</protein>
<comment type="caution">
    <text evidence="2">The sequence shown here is derived from an EMBL/GenBank/DDBJ whole genome shotgun (WGS) entry which is preliminary data.</text>
</comment>
<dbReference type="OrthoDB" id="798298at2"/>
<name>A0A2T5J9D8_9SPHI</name>
<dbReference type="PANTHER" id="PTHR12526">
    <property type="entry name" value="GLYCOSYLTRANSFERASE"/>
    <property type="match status" value="1"/>
</dbReference>
<reference evidence="2 3" key="1">
    <citation type="submission" date="2018-04" db="EMBL/GenBank/DDBJ databases">
        <title>Genomic Encyclopedia of Archaeal and Bacterial Type Strains, Phase II (KMG-II): from individual species to whole genera.</title>
        <authorList>
            <person name="Goeker M."/>
        </authorList>
    </citation>
    <scope>NUCLEOTIDE SEQUENCE [LARGE SCALE GENOMIC DNA]</scope>
    <source>
        <strain evidence="2 3">DSM 26809</strain>
    </source>
</reference>
<evidence type="ECO:0000259" key="1">
    <source>
        <dbReference type="Pfam" id="PF00534"/>
    </source>
</evidence>
<dbReference type="Gene3D" id="3.40.50.2000">
    <property type="entry name" value="Glycogen Phosphorylase B"/>
    <property type="match status" value="2"/>
</dbReference>
<dbReference type="SUPFAM" id="SSF53756">
    <property type="entry name" value="UDP-Glycosyltransferase/glycogen phosphorylase"/>
    <property type="match status" value="1"/>
</dbReference>
<dbReference type="InterPro" id="IPR001296">
    <property type="entry name" value="Glyco_trans_1"/>
</dbReference>
<feature type="domain" description="Glycosyl transferase family 1" evidence="1">
    <location>
        <begin position="187"/>
        <end position="325"/>
    </location>
</feature>
<keyword evidence="3" id="KW-1185">Reference proteome</keyword>
<dbReference type="EMBL" id="QAOQ01000004">
    <property type="protein sequence ID" value="PTQ96676.1"/>
    <property type="molecule type" value="Genomic_DNA"/>
</dbReference>
<keyword evidence="2" id="KW-0808">Transferase</keyword>
<dbReference type="Proteomes" id="UP000244168">
    <property type="component" value="Unassembled WGS sequence"/>
</dbReference>
<evidence type="ECO:0000313" key="3">
    <source>
        <dbReference type="Proteomes" id="UP000244168"/>
    </source>
</evidence>
<proteinExistence type="predicted"/>